<dbReference type="GeneID" id="125424296"/>
<sequence>MVKNGKEERVWVRIIAADYKFWTKLCSRFDPTTGKTESLYPKTIIPVPKDRYGLHVIETLEPDIEKLPDFLCRYFLLSWFWRITRILLESQTRC</sequence>
<organism evidence="1 2">
    <name type="scientific">Ziziphus jujuba</name>
    <name type="common">Chinese jujube</name>
    <name type="synonym">Ziziphus sativa</name>
    <dbReference type="NCBI Taxonomy" id="326968"/>
    <lineage>
        <taxon>Eukaryota</taxon>
        <taxon>Viridiplantae</taxon>
        <taxon>Streptophyta</taxon>
        <taxon>Embryophyta</taxon>
        <taxon>Tracheophyta</taxon>
        <taxon>Spermatophyta</taxon>
        <taxon>Magnoliopsida</taxon>
        <taxon>eudicotyledons</taxon>
        <taxon>Gunneridae</taxon>
        <taxon>Pentapetalae</taxon>
        <taxon>rosids</taxon>
        <taxon>fabids</taxon>
        <taxon>Rosales</taxon>
        <taxon>Rhamnaceae</taxon>
        <taxon>Paliureae</taxon>
        <taxon>Ziziphus</taxon>
    </lineage>
</organism>
<gene>
    <name evidence="2" type="primary">LOC125424296</name>
</gene>
<dbReference type="RefSeq" id="XP_048337189.2">
    <property type="nucleotide sequence ID" value="XM_048481232.2"/>
</dbReference>
<dbReference type="Proteomes" id="UP001652623">
    <property type="component" value="Chromosome 9"/>
</dbReference>
<evidence type="ECO:0000313" key="2">
    <source>
        <dbReference type="RefSeq" id="XP_048337189.2"/>
    </source>
</evidence>
<accession>A0ABM3IX30</accession>
<evidence type="ECO:0000313" key="1">
    <source>
        <dbReference type="Proteomes" id="UP001652623"/>
    </source>
</evidence>
<keyword evidence="1" id="KW-1185">Reference proteome</keyword>
<protein>
    <submittedName>
        <fullName evidence="2">Lecithin-cholesterol acyltransferase-like 4</fullName>
    </submittedName>
</protein>
<proteinExistence type="predicted"/>
<reference evidence="2" key="1">
    <citation type="submission" date="2025-08" db="UniProtKB">
        <authorList>
            <consortium name="RefSeq"/>
        </authorList>
    </citation>
    <scope>IDENTIFICATION</scope>
    <source>
        <tissue evidence="2">Seedling</tissue>
    </source>
</reference>
<name>A0ABM3IX30_ZIZJJ</name>